<feature type="domain" description="M23ase beta-sheet core" evidence="1">
    <location>
        <begin position="138"/>
        <end position="242"/>
    </location>
</feature>
<keyword evidence="2" id="KW-0378">Hydrolase</keyword>
<dbReference type="CDD" id="cd12797">
    <property type="entry name" value="M23_peptidase"/>
    <property type="match status" value="1"/>
</dbReference>
<dbReference type="GO" id="GO:0004222">
    <property type="term" value="F:metalloendopeptidase activity"/>
    <property type="evidence" value="ECO:0007669"/>
    <property type="project" value="TreeGrafter"/>
</dbReference>
<dbReference type="EC" id="3.4.-.-" evidence="2"/>
<dbReference type="RefSeq" id="WP_156684268.1">
    <property type="nucleotide sequence ID" value="NZ_CACRUA010000003.1"/>
</dbReference>
<protein>
    <submittedName>
        <fullName evidence="2">L-Ala--D-Glu endopeptidase</fullName>
        <ecNumber evidence="2">3.4.-.-</ecNumber>
    </submittedName>
</protein>
<dbReference type="InterPro" id="IPR050570">
    <property type="entry name" value="Cell_wall_metabolism_enzyme"/>
</dbReference>
<proteinExistence type="predicted"/>
<dbReference type="PANTHER" id="PTHR21666">
    <property type="entry name" value="PEPTIDASE-RELATED"/>
    <property type="match status" value="1"/>
</dbReference>
<dbReference type="SUPFAM" id="SSF51261">
    <property type="entry name" value="Duplicated hybrid motif"/>
    <property type="match status" value="1"/>
</dbReference>
<dbReference type="InterPro" id="IPR016047">
    <property type="entry name" value="M23ase_b-sheet_dom"/>
</dbReference>
<name>A0A6N2YTK0_CLOSY</name>
<dbReference type="AlphaFoldDB" id="A0A6N2YTK0"/>
<gene>
    <name evidence="2" type="primary">lytH_1</name>
    <name evidence="2" type="ORF">CSLFYP84_00344</name>
</gene>
<sequence>MFIIFLLLLSVFNTTMFHWLGQNPGFYQLNAYTWESDDFRSMKLGAAVAGQDYVDYDQITSLMLEHEFDLTDCRDLTYHNSMALIQKPAAYKKLSGAYEVILKDLKYFPVPESTRAGTPFPVYEDSWKQKRTYGGERGHEGCDIMGTERERGFYPVISISDGTVEKIGWLEQGGWRIGIRTESGAYLYYAHLYSYAPDLKQGDKVKAGSLLGYMGDSGYGKQENTVGNFAVHLHLGIYIRTDHYEELSVNPYWILKYLEQYKLKYNY</sequence>
<evidence type="ECO:0000259" key="1">
    <source>
        <dbReference type="Pfam" id="PF01551"/>
    </source>
</evidence>
<dbReference type="PANTHER" id="PTHR21666:SF268">
    <property type="entry name" value="PEPTIDASE M23 DOMAIN-CONTAINING PROTEIN"/>
    <property type="match status" value="1"/>
</dbReference>
<evidence type="ECO:0000313" key="2">
    <source>
        <dbReference type="EMBL" id="VYT69337.1"/>
    </source>
</evidence>
<organism evidence="2">
    <name type="scientific">Clostridium symbiosum</name>
    <name type="common">Bacteroides symbiosus</name>
    <dbReference type="NCBI Taxonomy" id="1512"/>
    <lineage>
        <taxon>Bacteria</taxon>
        <taxon>Bacillati</taxon>
        <taxon>Bacillota</taxon>
        <taxon>Clostridia</taxon>
        <taxon>Lachnospirales</taxon>
        <taxon>Lachnospiraceae</taxon>
        <taxon>Otoolea</taxon>
    </lineage>
</organism>
<dbReference type="InterPro" id="IPR011055">
    <property type="entry name" value="Dup_hybrid_motif"/>
</dbReference>
<reference evidence="2" key="1">
    <citation type="submission" date="2019-11" db="EMBL/GenBank/DDBJ databases">
        <authorList>
            <person name="Feng L."/>
        </authorList>
    </citation>
    <scope>NUCLEOTIDE SEQUENCE</scope>
    <source>
        <strain evidence="2">CsymbiosumLFYP84</strain>
    </source>
</reference>
<dbReference type="Gene3D" id="2.70.70.10">
    <property type="entry name" value="Glucose Permease (Domain IIA)"/>
    <property type="match status" value="1"/>
</dbReference>
<dbReference type="Pfam" id="PF01551">
    <property type="entry name" value="Peptidase_M23"/>
    <property type="match status" value="1"/>
</dbReference>
<accession>A0A6N2YTK0</accession>
<dbReference type="EMBL" id="CACRUA010000003">
    <property type="protein sequence ID" value="VYT69337.1"/>
    <property type="molecule type" value="Genomic_DNA"/>
</dbReference>